<evidence type="ECO:0000313" key="1">
    <source>
        <dbReference type="EMBL" id="CAA9578832.1"/>
    </source>
</evidence>
<protein>
    <submittedName>
        <fullName evidence="1">Uncharacterized protein</fullName>
    </submittedName>
</protein>
<accession>A0A6J4VKH7</accession>
<gene>
    <name evidence="1" type="ORF">AVDCRST_MAG81-2685</name>
</gene>
<sequence length="60" mass="6777">MIKSQTATRQGLSSILLRADDRTRTDDIQLGKLTVSIDLQSFQPSLKNFTPNLPQFRINS</sequence>
<name>A0A6J4VKH7_9CYAN</name>
<organism evidence="1">
    <name type="scientific">uncultured Synechococcales cyanobacterium</name>
    <dbReference type="NCBI Taxonomy" id="1936017"/>
    <lineage>
        <taxon>Bacteria</taxon>
        <taxon>Bacillati</taxon>
        <taxon>Cyanobacteriota</taxon>
        <taxon>Cyanophyceae</taxon>
        <taxon>Synechococcales</taxon>
        <taxon>environmental samples</taxon>
    </lineage>
</organism>
<reference evidence="1" key="1">
    <citation type="submission" date="2020-02" db="EMBL/GenBank/DDBJ databases">
        <authorList>
            <person name="Meier V. D."/>
        </authorList>
    </citation>
    <scope>NUCLEOTIDE SEQUENCE</scope>
    <source>
        <strain evidence="1">AVDCRST_MAG81</strain>
    </source>
</reference>
<dbReference type="AlphaFoldDB" id="A0A6J4VKH7"/>
<proteinExistence type="predicted"/>
<dbReference type="EMBL" id="CADCWO010000145">
    <property type="protein sequence ID" value="CAA9578832.1"/>
    <property type="molecule type" value="Genomic_DNA"/>
</dbReference>